<reference evidence="3" key="3">
    <citation type="submission" date="2018-08" db="UniProtKB">
        <authorList>
            <consortium name="EnsemblPlants"/>
        </authorList>
    </citation>
    <scope>IDENTIFICATION</scope>
    <source>
        <strain evidence="3">cv. Bd21</strain>
    </source>
</reference>
<reference evidence="2 3" key="1">
    <citation type="journal article" date="2010" name="Nature">
        <title>Genome sequencing and analysis of the model grass Brachypodium distachyon.</title>
        <authorList>
            <consortium name="International Brachypodium Initiative"/>
        </authorList>
    </citation>
    <scope>NUCLEOTIDE SEQUENCE [LARGE SCALE GENOMIC DNA]</scope>
    <source>
        <strain evidence="2">Bd21</strain>
        <strain evidence="3">cv. Bd21</strain>
    </source>
</reference>
<dbReference type="EMBL" id="CM000882">
    <property type="protein sequence ID" value="PNT67177.1"/>
    <property type="molecule type" value="Genomic_DNA"/>
</dbReference>
<evidence type="ECO:0000313" key="3">
    <source>
        <dbReference type="EnsemblPlants" id="PNT67177"/>
    </source>
</evidence>
<protein>
    <submittedName>
        <fullName evidence="2 3">Uncharacterized protein</fullName>
    </submittedName>
</protein>
<name>A0A2K2CYR9_BRADI</name>
<evidence type="ECO:0000313" key="4">
    <source>
        <dbReference type="Proteomes" id="UP000008810"/>
    </source>
</evidence>
<evidence type="ECO:0000256" key="1">
    <source>
        <dbReference type="SAM" id="MobiDB-lite"/>
    </source>
</evidence>
<feature type="region of interest" description="Disordered" evidence="1">
    <location>
        <begin position="1"/>
        <end position="74"/>
    </location>
</feature>
<dbReference type="EnsemblPlants" id="PNT67177">
    <property type="protein sequence ID" value="PNT67177"/>
    <property type="gene ID" value="BRADI_3g22240v3"/>
</dbReference>
<reference evidence="2" key="2">
    <citation type="submission" date="2017-06" db="EMBL/GenBank/DDBJ databases">
        <title>WGS assembly of Brachypodium distachyon.</title>
        <authorList>
            <consortium name="The International Brachypodium Initiative"/>
            <person name="Lucas S."/>
            <person name="Harmon-Smith M."/>
            <person name="Lail K."/>
            <person name="Tice H."/>
            <person name="Grimwood J."/>
            <person name="Bruce D."/>
            <person name="Barry K."/>
            <person name="Shu S."/>
            <person name="Lindquist E."/>
            <person name="Wang M."/>
            <person name="Pitluck S."/>
            <person name="Vogel J.P."/>
            <person name="Garvin D.F."/>
            <person name="Mockler T.C."/>
            <person name="Schmutz J."/>
            <person name="Rokhsar D."/>
            <person name="Bevan M.W."/>
        </authorList>
    </citation>
    <scope>NUCLEOTIDE SEQUENCE</scope>
    <source>
        <strain evidence="2">Bd21</strain>
    </source>
</reference>
<dbReference type="RefSeq" id="XP_024317924.1">
    <property type="nucleotide sequence ID" value="XM_024462156.1"/>
</dbReference>
<dbReference type="Gramene" id="PNT67177">
    <property type="protein sequence ID" value="PNT67177"/>
    <property type="gene ID" value="BRADI_3g22240v3"/>
</dbReference>
<accession>A0A2K2CYR9</accession>
<proteinExistence type="predicted"/>
<gene>
    <name evidence="3" type="primary">LOC112271909</name>
    <name evidence="2" type="ORF">BRADI_3g22240v3</name>
</gene>
<dbReference type="AlphaFoldDB" id="A0A2K2CYR9"/>
<sequence>MAKAMNKPVPALSRPPPAPGPYDDRCPGPAYPAPPESGKKAPSPSAAGKGLNASVPTRGNKPDEARGGGQTKKR</sequence>
<organism evidence="2">
    <name type="scientific">Brachypodium distachyon</name>
    <name type="common">Purple false brome</name>
    <name type="synonym">Trachynia distachya</name>
    <dbReference type="NCBI Taxonomy" id="15368"/>
    <lineage>
        <taxon>Eukaryota</taxon>
        <taxon>Viridiplantae</taxon>
        <taxon>Streptophyta</taxon>
        <taxon>Embryophyta</taxon>
        <taxon>Tracheophyta</taxon>
        <taxon>Spermatophyta</taxon>
        <taxon>Magnoliopsida</taxon>
        <taxon>Liliopsida</taxon>
        <taxon>Poales</taxon>
        <taxon>Poaceae</taxon>
        <taxon>BOP clade</taxon>
        <taxon>Pooideae</taxon>
        <taxon>Stipodae</taxon>
        <taxon>Brachypodieae</taxon>
        <taxon>Brachypodium</taxon>
    </lineage>
</organism>
<dbReference type="Proteomes" id="UP000008810">
    <property type="component" value="Chromosome 3"/>
</dbReference>
<keyword evidence="4" id="KW-1185">Reference proteome</keyword>
<dbReference type="GeneID" id="112271909"/>
<evidence type="ECO:0000313" key="2">
    <source>
        <dbReference type="EMBL" id="PNT67177.1"/>
    </source>
</evidence>